<dbReference type="InterPro" id="IPR050231">
    <property type="entry name" value="Iron_ascorbate_oxido_reductase"/>
</dbReference>
<dbReference type="GO" id="GO:0046872">
    <property type="term" value="F:metal ion binding"/>
    <property type="evidence" value="ECO:0007669"/>
    <property type="project" value="UniProtKB-KW"/>
</dbReference>
<dbReference type="InterPro" id="IPR027443">
    <property type="entry name" value="IPNS-like_sf"/>
</dbReference>
<reference evidence="4" key="2">
    <citation type="journal article" date="2023" name="IMA Fungus">
        <title>Comparative genomic study of the Penicillium genus elucidates a diverse pangenome and 15 lateral gene transfer events.</title>
        <authorList>
            <person name="Petersen C."/>
            <person name="Sorensen T."/>
            <person name="Nielsen M.R."/>
            <person name="Sondergaard T.E."/>
            <person name="Sorensen J.L."/>
            <person name="Fitzpatrick D.A."/>
            <person name="Frisvad J.C."/>
            <person name="Nielsen K.L."/>
        </authorList>
    </citation>
    <scope>NUCLEOTIDE SEQUENCE</scope>
    <source>
        <strain evidence="4">IBT 16125</strain>
    </source>
</reference>
<dbReference type="EMBL" id="JAPVEA010000006">
    <property type="protein sequence ID" value="KAJ5450568.1"/>
    <property type="molecule type" value="Genomic_DNA"/>
</dbReference>
<keyword evidence="2" id="KW-0479">Metal-binding</keyword>
<dbReference type="PROSITE" id="PS51471">
    <property type="entry name" value="FE2OG_OXY"/>
    <property type="match status" value="1"/>
</dbReference>
<dbReference type="GO" id="GO:0044283">
    <property type="term" value="P:small molecule biosynthetic process"/>
    <property type="evidence" value="ECO:0007669"/>
    <property type="project" value="UniProtKB-ARBA"/>
</dbReference>
<dbReference type="AlphaFoldDB" id="A0AAD6G338"/>
<reference evidence="4" key="1">
    <citation type="submission" date="2022-12" db="EMBL/GenBank/DDBJ databases">
        <authorList>
            <person name="Petersen C."/>
        </authorList>
    </citation>
    <scope>NUCLEOTIDE SEQUENCE</scope>
    <source>
        <strain evidence="4">IBT 16125</strain>
    </source>
</reference>
<evidence type="ECO:0000259" key="3">
    <source>
        <dbReference type="PROSITE" id="PS51471"/>
    </source>
</evidence>
<evidence type="ECO:0000256" key="2">
    <source>
        <dbReference type="RuleBase" id="RU003682"/>
    </source>
</evidence>
<protein>
    <recommendedName>
        <fullName evidence="3">Fe2OG dioxygenase domain-containing protein</fullName>
    </recommendedName>
</protein>
<dbReference type="RefSeq" id="XP_056766103.1">
    <property type="nucleotide sequence ID" value="XM_056910399.1"/>
</dbReference>
<keyword evidence="5" id="KW-1185">Reference proteome</keyword>
<name>A0AAD6G338_9EURO</name>
<evidence type="ECO:0000313" key="4">
    <source>
        <dbReference type="EMBL" id="KAJ5450568.1"/>
    </source>
</evidence>
<dbReference type="InterPro" id="IPR044861">
    <property type="entry name" value="IPNS-like_FE2OG_OXY"/>
</dbReference>
<dbReference type="GeneID" id="81600642"/>
<dbReference type="Gene3D" id="2.60.120.330">
    <property type="entry name" value="B-lactam Antibiotic, Isopenicillin N Synthase, Chain"/>
    <property type="match status" value="1"/>
</dbReference>
<dbReference type="GO" id="GO:0016491">
    <property type="term" value="F:oxidoreductase activity"/>
    <property type="evidence" value="ECO:0007669"/>
    <property type="project" value="UniProtKB-KW"/>
</dbReference>
<feature type="domain" description="Fe2OG dioxygenase" evidence="3">
    <location>
        <begin position="185"/>
        <end position="290"/>
    </location>
</feature>
<dbReference type="SUPFAM" id="SSF51197">
    <property type="entry name" value="Clavaminate synthase-like"/>
    <property type="match status" value="1"/>
</dbReference>
<keyword evidence="2" id="KW-0560">Oxidoreductase</keyword>
<dbReference type="Proteomes" id="UP001213681">
    <property type="component" value="Unassembled WGS sequence"/>
</dbReference>
<dbReference type="FunFam" id="2.60.120.330:FF:000045">
    <property type="entry name" value="Oxidoreductase, 2OG-Fe(II) oxygenase family, putative"/>
    <property type="match status" value="1"/>
</dbReference>
<keyword evidence="2" id="KW-0408">Iron</keyword>
<dbReference type="PANTHER" id="PTHR47990">
    <property type="entry name" value="2-OXOGLUTARATE (2OG) AND FE(II)-DEPENDENT OXYGENASE SUPERFAMILY PROTEIN-RELATED"/>
    <property type="match status" value="1"/>
</dbReference>
<dbReference type="Pfam" id="PF03171">
    <property type="entry name" value="2OG-FeII_Oxy"/>
    <property type="match status" value="1"/>
</dbReference>
<evidence type="ECO:0000313" key="5">
    <source>
        <dbReference type="Proteomes" id="UP001213681"/>
    </source>
</evidence>
<gene>
    <name evidence="4" type="ORF">N7458_007017</name>
</gene>
<sequence>MVSHKVLTHYPPFPDDVPTFSLFTISLSKLLARDEIETQRLIQACEEIGFFYLNVQDAGSASKILEDVDRIFHTAVDLFDLPLEEKKKYDFSGRGSYFGYKETGAEVLRDGYVDRNESYNVPRNEMLAVSNDFPTPEVLQRSRPVFQSMMRTSHSIASLLLELINDNLGLPKNTLNNFHRIDMPSGDAVRLIKAPPQPENDRRTALAEHTDYGSITIVFNRMGGLQVLPPGETTKWVYVRPLPGHAIVNIGDAMVKFTSGLLRSNLHRIVSPPGDQANYTRYSMLYFCRPDDHVLLRRLEGSSRIPKLGEGVVEEPINSKDWVLRRGLGRRSNLPSIDFEKTAGTEMMNRAVKVKA</sequence>
<accession>A0AAD6G338</accession>
<comment type="similarity">
    <text evidence="1 2">Belongs to the iron/ascorbate-dependent oxidoreductase family.</text>
</comment>
<evidence type="ECO:0000256" key="1">
    <source>
        <dbReference type="ARBA" id="ARBA00008056"/>
    </source>
</evidence>
<comment type="caution">
    <text evidence="4">The sequence shown here is derived from an EMBL/GenBank/DDBJ whole genome shotgun (WGS) entry which is preliminary data.</text>
</comment>
<dbReference type="Pfam" id="PF14226">
    <property type="entry name" value="DIOX_N"/>
    <property type="match status" value="1"/>
</dbReference>
<proteinExistence type="inferred from homology"/>
<dbReference type="InterPro" id="IPR005123">
    <property type="entry name" value="Oxoglu/Fe-dep_dioxygenase_dom"/>
</dbReference>
<organism evidence="4 5">
    <name type="scientific">Penicillium daleae</name>
    <dbReference type="NCBI Taxonomy" id="63821"/>
    <lineage>
        <taxon>Eukaryota</taxon>
        <taxon>Fungi</taxon>
        <taxon>Dikarya</taxon>
        <taxon>Ascomycota</taxon>
        <taxon>Pezizomycotina</taxon>
        <taxon>Eurotiomycetes</taxon>
        <taxon>Eurotiomycetidae</taxon>
        <taxon>Eurotiales</taxon>
        <taxon>Aspergillaceae</taxon>
        <taxon>Penicillium</taxon>
    </lineage>
</organism>
<dbReference type="InterPro" id="IPR026992">
    <property type="entry name" value="DIOX_N"/>
</dbReference>